<evidence type="ECO:0000256" key="1">
    <source>
        <dbReference type="SAM" id="MobiDB-lite"/>
    </source>
</evidence>
<name>A0AAE0YDR4_9GAST</name>
<comment type="caution">
    <text evidence="2">The sequence shown here is derived from an EMBL/GenBank/DDBJ whole genome shotgun (WGS) entry which is preliminary data.</text>
</comment>
<accession>A0AAE0YDR4</accession>
<dbReference type="EMBL" id="JAWDGP010006383">
    <property type="protein sequence ID" value="KAK3741957.1"/>
    <property type="molecule type" value="Genomic_DNA"/>
</dbReference>
<sequence length="94" mass="10506">MSIPCVANALVIRHFPNKPTKFTRRSQKPIKAIKITQTFCATVKTFSSPIGRQPMPVLGADTTTTRGATTTSTTETTTTAPQRRRYHDNIPFWL</sequence>
<gene>
    <name evidence="2" type="ORF">RRG08_024703</name>
</gene>
<protein>
    <submittedName>
        <fullName evidence="2">Uncharacterized protein</fullName>
    </submittedName>
</protein>
<dbReference type="AlphaFoldDB" id="A0AAE0YDR4"/>
<evidence type="ECO:0000313" key="2">
    <source>
        <dbReference type="EMBL" id="KAK3741957.1"/>
    </source>
</evidence>
<feature type="compositionally biased region" description="Low complexity" evidence="1">
    <location>
        <begin position="62"/>
        <end position="79"/>
    </location>
</feature>
<evidence type="ECO:0000313" key="3">
    <source>
        <dbReference type="Proteomes" id="UP001283361"/>
    </source>
</evidence>
<organism evidence="2 3">
    <name type="scientific">Elysia crispata</name>
    <name type="common">lettuce slug</name>
    <dbReference type="NCBI Taxonomy" id="231223"/>
    <lineage>
        <taxon>Eukaryota</taxon>
        <taxon>Metazoa</taxon>
        <taxon>Spiralia</taxon>
        <taxon>Lophotrochozoa</taxon>
        <taxon>Mollusca</taxon>
        <taxon>Gastropoda</taxon>
        <taxon>Heterobranchia</taxon>
        <taxon>Euthyneura</taxon>
        <taxon>Panpulmonata</taxon>
        <taxon>Sacoglossa</taxon>
        <taxon>Placobranchoidea</taxon>
        <taxon>Plakobranchidae</taxon>
        <taxon>Elysia</taxon>
    </lineage>
</organism>
<feature type="region of interest" description="Disordered" evidence="1">
    <location>
        <begin position="51"/>
        <end position="82"/>
    </location>
</feature>
<keyword evidence="3" id="KW-1185">Reference proteome</keyword>
<reference evidence="2" key="1">
    <citation type="journal article" date="2023" name="G3 (Bethesda)">
        <title>A reference genome for the long-term kleptoplast-retaining sea slug Elysia crispata morphotype clarki.</title>
        <authorList>
            <person name="Eastman K.E."/>
            <person name="Pendleton A.L."/>
            <person name="Shaikh M.A."/>
            <person name="Suttiyut T."/>
            <person name="Ogas R."/>
            <person name="Tomko P."/>
            <person name="Gavelis G."/>
            <person name="Widhalm J.R."/>
            <person name="Wisecaver J.H."/>
        </authorList>
    </citation>
    <scope>NUCLEOTIDE SEQUENCE</scope>
    <source>
        <strain evidence="2">ECLA1</strain>
    </source>
</reference>
<dbReference type="Proteomes" id="UP001283361">
    <property type="component" value="Unassembled WGS sequence"/>
</dbReference>
<proteinExistence type="predicted"/>